<accession>A0ABR2QPE3</accession>
<keyword evidence="2" id="KW-1185">Reference proteome</keyword>
<sequence>MNHLTKHQQEGKHGNGAAALGKLKRFHTVSMPMATGDRELGDAIKTALLLGAINREIGGILSPEGVEQPRL</sequence>
<evidence type="ECO:0000313" key="2">
    <source>
        <dbReference type="Proteomes" id="UP001396334"/>
    </source>
</evidence>
<comment type="caution">
    <text evidence="1">The sequence shown here is derived from an EMBL/GenBank/DDBJ whole genome shotgun (WGS) entry which is preliminary data.</text>
</comment>
<organism evidence="1 2">
    <name type="scientific">Hibiscus sabdariffa</name>
    <name type="common">roselle</name>
    <dbReference type="NCBI Taxonomy" id="183260"/>
    <lineage>
        <taxon>Eukaryota</taxon>
        <taxon>Viridiplantae</taxon>
        <taxon>Streptophyta</taxon>
        <taxon>Embryophyta</taxon>
        <taxon>Tracheophyta</taxon>
        <taxon>Spermatophyta</taxon>
        <taxon>Magnoliopsida</taxon>
        <taxon>eudicotyledons</taxon>
        <taxon>Gunneridae</taxon>
        <taxon>Pentapetalae</taxon>
        <taxon>rosids</taxon>
        <taxon>malvids</taxon>
        <taxon>Malvales</taxon>
        <taxon>Malvaceae</taxon>
        <taxon>Malvoideae</taxon>
        <taxon>Hibiscus</taxon>
    </lineage>
</organism>
<reference evidence="1 2" key="1">
    <citation type="journal article" date="2024" name="G3 (Bethesda)">
        <title>Genome assembly of Hibiscus sabdariffa L. provides insights into metabolisms of medicinal natural products.</title>
        <authorList>
            <person name="Kim T."/>
        </authorList>
    </citation>
    <scope>NUCLEOTIDE SEQUENCE [LARGE SCALE GENOMIC DNA]</scope>
    <source>
        <strain evidence="1">TK-2024</strain>
        <tissue evidence="1">Old leaves</tissue>
    </source>
</reference>
<dbReference type="EMBL" id="JBBPBN010000035">
    <property type="protein sequence ID" value="KAK9002530.1"/>
    <property type="molecule type" value="Genomic_DNA"/>
</dbReference>
<protein>
    <submittedName>
        <fullName evidence="1">Uncharacterized protein</fullName>
    </submittedName>
</protein>
<proteinExistence type="predicted"/>
<dbReference type="Proteomes" id="UP001396334">
    <property type="component" value="Unassembled WGS sequence"/>
</dbReference>
<gene>
    <name evidence="1" type="ORF">V6N11_025204</name>
</gene>
<evidence type="ECO:0000313" key="1">
    <source>
        <dbReference type="EMBL" id="KAK9002530.1"/>
    </source>
</evidence>
<name>A0ABR2QPE3_9ROSI</name>